<dbReference type="Proteomes" id="UP000482960">
    <property type="component" value="Unassembled WGS sequence"/>
</dbReference>
<protein>
    <submittedName>
        <fullName evidence="1">Uncharacterized protein</fullName>
    </submittedName>
</protein>
<evidence type="ECO:0000313" key="1">
    <source>
        <dbReference type="EMBL" id="GFJ93781.1"/>
    </source>
</evidence>
<name>A0A6V8LG30_9ACTN</name>
<dbReference type="EMBL" id="BLPG01000001">
    <property type="protein sequence ID" value="GFJ93781.1"/>
    <property type="molecule type" value="Genomic_DNA"/>
</dbReference>
<dbReference type="AlphaFoldDB" id="A0A6V8LG30"/>
<comment type="caution">
    <text evidence="1">The sequence shown here is derived from an EMBL/GenBank/DDBJ whole genome shotgun (WGS) entry which is preliminary data.</text>
</comment>
<gene>
    <name evidence="1" type="ORF">Prum_074230</name>
</gene>
<dbReference type="RefSeq" id="WP_173080576.1">
    <property type="nucleotide sequence ID" value="NZ_BLPG01000001.1"/>
</dbReference>
<evidence type="ECO:0000313" key="2">
    <source>
        <dbReference type="Proteomes" id="UP000482960"/>
    </source>
</evidence>
<proteinExistence type="predicted"/>
<reference evidence="1 2" key="1">
    <citation type="submission" date="2020-03" db="EMBL/GenBank/DDBJ databases">
        <title>Whole genome shotgun sequence of Phytohabitans rumicis NBRC 108638.</title>
        <authorList>
            <person name="Komaki H."/>
            <person name="Tamura T."/>
        </authorList>
    </citation>
    <scope>NUCLEOTIDE SEQUENCE [LARGE SCALE GENOMIC DNA]</scope>
    <source>
        <strain evidence="1 2">NBRC 108638</strain>
    </source>
</reference>
<sequence length="58" mass="6265">MSTVDLGPYEGTITGNSAGMWTVWWQAGGATYSLRVVPAEGGSLTLTEFKQELAQLWT</sequence>
<reference evidence="1 2" key="2">
    <citation type="submission" date="2020-03" db="EMBL/GenBank/DDBJ databases">
        <authorList>
            <person name="Ichikawa N."/>
            <person name="Kimura A."/>
            <person name="Kitahashi Y."/>
            <person name="Uohara A."/>
        </authorList>
    </citation>
    <scope>NUCLEOTIDE SEQUENCE [LARGE SCALE GENOMIC DNA]</scope>
    <source>
        <strain evidence="1 2">NBRC 108638</strain>
    </source>
</reference>
<organism evidence="1 2">
    <name type="scientific">Phytohabitans rumicis</name>
    <dbReference type="NCBI Taxonomy" id="1076125"/>
    <lineage>
        <taxon>Bacteria</taxon>
        <taxon>Bacillati</taxon>
        <taxon>Actinomycetota</taxon>
        <taxon>Actinomycetes</taxon>
        <taxon>Micromonosporales</taxon>
        <taxon>Micromonosporaceae</taxon>
    </lineage>
</organism>
<accession>A0A6V8LG30</accession>
<keyword evidence="2" id="KW-1185">Reference proteome</keyword>